<dbReference type="Proteomes" id="UP000187412">
    <property type="component" value="Unassembled WGS sequence"/>
</dbReference>
<dbReference type="CDD" id="cd18773">
    <property type="entry name" value="PDC1_HK_sensor"/>
    <property type="match status" value="1"/>
</dbReference>
<dbReference type="InterPro" id="IPR000160">
    <property type="entry name" value="GGDEF_dom"/>
</dbReference>
<proteinExistence type="predicted"/>
<dbReference type="SUPFAM" id="SSF103190">
    <property type="entry name" value="Sensory domain-like"/>
    <property type="match status" value="2"/>
</dbReference>
<reference evidence="8 9" key="1">
    <citation type="submission" date="2016-10" db="EMBL/GenBank/DDBJ databases">
        <title>Paenibacillus species isolates.</title>
        <authorList>
            <person name="Beno S.M."/>
        </authorList>
    </citation>
    <scope>NUCLEOTIDE SEQUENCE [LARGE SCALE GENOMIC DNA]</scope>
    <source>
        <strain evidence="8 9">FSL H7-0744</strain>
    </source>
</reference>
<evidence type="ECO:0000313" key="9">
    <source>
        <dbReference type="Proteomes" id="UP000187412"/>
    </source>
</evidence>
<evidence type="ECO:0000256" key="5">
    <source>
        <dbReference type="ARBA" id="ARBA00023136"/>
    </source>
</evidence>
<keyword evidence="4 6" id="KW-1133">Transmembrane helix</keyword>
<evidence type="ECO:0000256" key="3">
    <source>
        <dbReference type="ARBA" id="ARBA00022692"/>
    </source>
</evidence>
<keyword evidence="9" id="KW-1185">Reference proteome</keyword>
<keyword evidence="3 6" id="KW-0812">Transmembrane</keyword>
<dbReference type="NCBIfam" id="TIGR00254">
    <property type="entry name" value="GGDEF"/>
    <property type="match status" value="1"/>
</dbReference>
<sequence length="530" mass="59050">MPLPRGADARSKKKLSLTWLLIALVTLVFLLTTTILLIGSYESKKRSLMETTLNLNLSNAERMSKTVDSLFRSMRSSLLYSADQISKLETSQPGAIDHYLELMRNSSNYFNSIIVISADGVVLNNSPASLGIVGQPIVSAPVKEALRLKNSYLSAPYTTTSTGRMLFFMSEPLYSEDKRYLGVLGGTVYLQDFNILNMIFGNNNIDDSGSYYYIVSSEGHVLFHPDKERMNEDVSANKVVQKLMKGESGQMEALNVKGQSMLAGFSAVPANGWGIVVVSPVDFIQEQLMAHMRKILAYTIIPFVILLIFVFLLAHQLAKPFVFLADLVNRIGKDNMKVPELKPHWNREADLLTQAVVMAWKDIQKQNDQLAQEAMTDLLTGLVNRRSLEISMNQWIAARMPFSLIVLDVDKFKFVNDTYGHLTGDEVLRQVAGIISANVRPGDVCCRFGGEEFVVLLPRTKAEDAYIVAERIRKTLEKSEVPLAMRVTSSQGIAHYPTHGVSLEELLGQADRALYAAKNRGRNRTIIAGE</sequence>
<dbReference type="EMBL" id="MPTB01000034">
    <property type="protein sequence ID" value="OMD43837.1"/>
    <property type="molecule type" value="Genomic_DNA"/>
</dbReference>
<dbReference type="InterPro" id="IPR029151">
    <property type="entry name" value="Sensor-like_sf"/>
</dbReference>
<protein>
    <submittedName>
        <fullName evidence="8">Diguanylate cyclase</fullName>
    </submittedName>
</protein>
<comment type="caution">
    <text evidence="8">The sequence shown here is derived from an EMBL/GenBank/DDBJ whole genome shotgun (WGS) entry which is preliminary data.</text>
</comment>
<dbReference type="PANTHER" id="PTHR45138">
    <property type="entry name" value="REGULATORY COMPONENTS OF SENSORY TRANSDUCTION SYSTEM"/>
    <property type="match status" value="1"/>
</dbReference>
<feature type="transmembrane region" description="Helical" evidence="6">
    <location>
        <begin position="295"/>
        <end position="314"/>
    </location>
</feature>
<accession>A0ABX3H3W3</accession>
<evidence type="ECO:0000256" key="4">
    <source>
        <dbReference type="ARBA" id="ARBA00022989"/>
    </source>
</evidence>
<dbReference type="CDD" id="cd01949">
    <property type="entry name" value="GGDEF"/>
    <property type="match status" value="1"/>
</dbReference>
<dbReference type="PROSITE" id="PS50887">
    <property type="entry name" value="GGDEF"/>
    <property type="match status" value="1"/>
</dbReference>
<feature type="domain" description="GGDEF" evidence="7">
    <location>
        <begin position="400"/>
        <end position="530"/>
    </location>
</feature>
<dbReference type="CDD" id="cd12912">
    <property type="entry name" value="PDC2_MCP_like"/>
    <property type="match status" value="1"/>
</dbReference>
<organism evidence="8 9">
    <name type="scientific">Paenibacillus borealis</name>
    <dbReference type="NCBI Taxonomy" id="160799"/>
    <lineage>
        <taxon>Bacteria</taxon>
        <taxon>Bacillati</taxon>
        <taxon>Bacillota</taxon>
        <taxon>Bacilli</taxon>
        <taxon>Bacillales</taxon>
        <taxon>Paenibacillaceae</taxon>
        <taxon>Paenibacillus</taxon>
    </lineage>
</organism>
<keyword evidence="2" id="KW-1003">Cell membrane</keyword>
<dbReference type="RefSeq" id="WP_076113032.1">
    <property type="nucleotide sequence ID" value="NZ_MPTB01000034.1"/>
</dbReference>
<dbReference type="SUPFAM" id="SSF55073">
    <property type="entry name" value="Nucleotide cyclase"/>
    <property type="match status" value="1"/>
</dbReference>
<dbReference type="Gene3D" id="3.30.70.270">
    <property type="match status" value="1"/>
</dbReference>
<dbReference type="InterPro" id="IPR050469">
    <property type="entry name" value="Diguanylate_Cyclase"/>
</dbReference>
<dbReference type="PANTHER" id="PTHR45138:SF9">
    <property type="entry name" value="DIGUANYLATE CYCLASE DGCM-RELATED"/>
    <property type="match status" value="1"/>
</dbReference>
<evidence type="ECO:0000256" key="2">
    <source>
        <dbReference type="ARBA" id="ARBA00022475"/>
    </source>
</evidence>
<evidence type="ECO:0000256" key="1">
    <source>
        <dbReference type="ARBA" id="ARBA00004651"/>
    </source>
</evidence>
<dbReference type="InterPro" id="IPR033479">
    <property type="entry name" value="dCache_1"/>
</dbReference>
<dbReference type="Gene3D" id="3.30.450.20">
    <property type="entry name" value="PAS domain"/>
    <property type="match status" value="1"/>
</dbReference>
<evidence type="ECO:0000313" key="8">
    <source>
        <dbReference type="EMBL" id="OMD43837.1"/>
    </source>
</evidence>
<dbReference type="SMART" id="SM00267">
    <property type="entry name" value="GGDEF"/>
    <property type="match status" value="1"/>
</dbReference>
<evidence type="ECO:0000259" key="7">
    <source>
        <dbReference type="PROSITE" id="PS50887"/>
    </source>
</evidence>
<comment type="subcellular location">
    <subcellularLocation>
        <location evidence="1">Cell membrane</location>
        <topology evidence="1">Multi-pass membrane protein</topology>
    </subcellularLocation>
</comment>
<name>A0ABX3H3W3_PAEBO</name>
<feature type="transmembrane region" description="Helical" evidence="6">
    <location>
        <begin position="20"/>
        <end position="39"/>
    </location>
</feature>
<gene>
    <name evidence="8" type="ORF">BSK56_23820</name>
</gene>
<keyword evidence="5 6" id="KW-0472">Membrane</keyword>
<dbReference type="Pfam" id="PF00990">
    <property type="entry name" value="GGDEF"/>
    <property type="match status" value="1"/>
</dbReference>
<dbReference type="InterPro" id="IPR043128">
    <property type="entry name" value="Rev_trsase/Diguanyl_cyclase"/>
</dbReference>
<dbReference type="InterPro" id="IPR029787">
    <property type="entry name" value="Nucleotide_cyclase"/>
</dbReference>
<evidence type="ECO:0000256" key="6">
    <source>
        <dbReference type="SAM" id="Phobius"/>
    </source>
</evidence>
<dbReference type="Pfam" id="PF02743">
    <property type="entry name" value="dCache_1"/>
    <property type="match status" value="1"/>
</dbReference>